<feature type="compositionally biased region" description="Polar residues" evidence="1">
    <location>
        <begin position="98"/>
        <end position="110"/>
    </location>
</feature>
<organism evidence="2 3">
    <name type="scientific">Dendrothele bispora (strain CBS 962.96)</name>
    <dbReference type="NCBI Taxonomy" id="1314807"/>
    <lineage>
        <taxon>Eukaryota</taxon>
        <taxon>Fungi</taxon>
        <taxon>Dikarya</taxon>
        <taxon>Basidiomycota</taxon>
        <taxon>Agaricomycotina</taxon>
        <taxon>Agaricomycetes</taxon>
        <taxon>Agaricomycetidae</taxon>
        <taxon>Agaricales</taxon>
        <taxon>Agaricales incertae sedis</taxon>
        <taxon>Dendrothele</taxon>
    </lineage>
</organism>
<evidence type="ECO:0000313" key="2">
    <source>
        <dbReference type="EMBL" id="THU76649.1"/>
    </source>
</evidence>
<protein>
    <submittedName>
        <fullName evidence="2">Uncharacterized protein</fullName>
    </submittedName>
</protein>
<feature type="region of interest" description="Disordered" evidence="1">
    <location>
        <begin position="98"/>
        <end position="125"/>
    </location>
</feature>
<keyword evidence="3" id="KW-1185">Reference proteome</keyword>
<reference evidence="2 3" key="1">
    <citation type="journal article" date="2019" name="Nat. Ecol. Evol.">
        <title>Megaphylogeny resolves global patterns of mushroom evolution.</title>
        <authorList>
            <person name="Varga T."/>
            <person name="Krizsan K."/>
            <person name="Foldi C."/>
            <person name="Dima B."/>
            <person name="Sanchez-Garcia M."/>
            <person name="Sanchez-Ramirez S."/>
            <person name="Szollosi G.J."/>
            <person name="Szarkandi J.G."/>
            <person name="Papp V."/>
            <person name="Albert L."/>
            <person name="Andreopoulos W."/>
            <person name="Angelini C."/>
            <person name="Antonin V."/>
            <person name="Barry K.W."/>
            <person name="Bougher N.L."/>
            <person name="Buchanan P."/>
            <person name="Buyck B."/>
            <person name="Bense V."/>
            <person name="Catcheside P."/>
            <person name="Chovatia M."/>
            <person name="Cooper J."/>
            <person name="Damon W."/>
            <person name="Desjardin D."/>
            <person name="Finy P."/>
            <person name="Geml J."/>
            <person name="Haridas S."/>
            <person name="Hughes K."/>
            <person name="Justo A."/>
            <person name="Karasinski D."/>
            <person name="Kautmanova I."/>
            <person name="Kiss B."/>
            <person name="Kocsube S."/>
            <person name="Kotiranta H."/>
            <person name="LaButti K.M."/>
            <person name="Lechner B.E."/>
            <person name="Liimatainen K."/>
            <person name="Lipzen A."/>
            <person name="Lukacs Z."/>
            <person name="Mihaltcheva S."/>
            <person name="Morgado L.N."/>
            <person name="Niskanen T."/>
            <person name="Noordeloos M.E."/>
            <person name="Ohm R.A."/>
            <person name="Ortiz-Santana B."/>
            <person name="Ovrebo C."/>
            <person name="Racz N."/>
            <person name="Riley R."/>
            <person name="Savchenko A."/>
            <person name="Shiryaev A."/>
            <person name="Soop K."/>
            <person name="Spirin V."/>
            <person name="Szebenyi C."/>
            <person name="Tomsovsky M."/>
            <person name="Tulloss R.E."/>
            <person name="Uehling J."/>
            <person name="Grigoriev I.V."/>
            <person name="Vagvolgyi C."/>
            <person name="Papp T."/>
            <person name="Martin F.M."/>
            <person name="Miettinen O."/>
            <person name="Hibbett D.S."/>
            <person name="Nagy L.G."/>
        </authorList>
    </citation>
    <scope>NUCLEOTIDE SEQUENCE [LARGE SCALE GENOMIC DNA]</scope>
    <source>
        <strain evidence="2 3">CBS 962.96</strain>
    </source>
</reference>
<accession>A0A4S8KM83</accession>
<feature type="non-terminal residue" evidence="2">
    <location>
        <position position="202"/>
    </location>
</feature>
<dbReference type="Proteomes" id="UP000297245">
    <property type="component" value="Unassembled WGS sequence"/>
</dbReference>
<name>A0A4S8KM83_DENBC</name>
<proteinExistence type="predicted"/>
<dbReference type="OrthoDB" id="3262968at2759"/>
<gene>
    <name evidence="2" type="ORF">K435DRAFT_607767</name>
</gene>
<feature type="region of interest" description="Disordered" evidence="1">
    <location>
        <begin position="181"/>
        <end position="202"/>
    </location>
</feature>
<feature type="non-terminal residue" evidence="2">
    <location>
        <position position="1"/>
    </location>
</feature>
<evidence type="ECO:0000313" key="3">
    <source>
        <dbReference type="Proteomes" id="UP000297245"/>
    </source>
</evidence>
<dbReference type="AlphaFoldDB" id="A0A4S8KM83"/>
<sequence>HSANPDDVYGAADTLISKASPVLHTANFSKRPIVVNVGEVLGKCHNPDSWLDKSHRLSCSQQDQVLKHAQLVRTLLEADRETSRQSNLITSEANITSKAHRNATGTSDPSATDPIKGGPKTSEVHIEDVPSKRLLTDISISADLTASQRARLEKILLDNSTAFGLDGRLGTFDAKVDIPLKPGSQPVSLPPFPMSPANREVI</sequence>
<evidence type="ECO:0000256" key="1">
    <source>
        <dbReference type="SAM" id="MobiDB-lite"/>
    </source>
</evidence>
<dbReference type="EMBL" id="ML180782">
    <property type="protein sequence ID" value="THU76649.1"/>
    <property type="molecule type" value="Genomic_DNA"/>
</dbReference>